<organism evidence="2 3">
    <name type="scientific">Arenimonas soli</name>
    <dbReference type="NCBI Taxonomy" id="2269504"/>
    <lineage>
        <taxon>Bacteria</taxon>
        <taxon>Pseudomonadati</taxon>
        <taxon>Pseudomonadota</taxon>
        <taxon>Gammaproteobacteria</taxon>
        <taxon>Lysobacterales</taxon>
        <taxon>Lysobacteraceae</taxon>
        <taxon>Arenimonas</taxon>
    </lineage>
</organism>
<dbReference type="InterPro" id="IPR036390">
    <property type="entry name" value="WH_DNA-bd_sf"/>
</dbReference>
<proteinExistence type="predicted"/>
<dbReference type="Gene3D" id="1.10.10.10">
    <property type="entry name" value="Winged helix-like DNA-binding domain superfamily/Winged helix DNA-binding domain"/>
    <property type="match status" value="1"/>
</dbReference>
<evidence type="ECO:0000313" key="3">
    <source>
        <dbReference type="Proteomes" id="UP000623419"/>
    </source>
</evidence>
<dbReference type="Pfam" id="PF25212">
    <property type="entry name" value="HVO_A0114"/>
    <property type="match status" value="1"/>
</dbReference>
<comment type="caution">
    <text evidence="2">The sequence shown here is derived from an EMBL/GenBank/DDBJ whole genome shotgun (WGS) entry which is preliminary data.</text>
</comment>
<name>A0ABQ1HCR0_9GAMM</name>
<dbReference type="RefSeq" id="WP_188661213.1">
    <property type="nucleotide sequence ID" value="NZ_BMKC01000001.1"/>
</dbReference>
<keyword evidence="3" id="KW-1185">Reference proteome</keyword>
<evidence type="ECO:0000313" key="2">
    <source>
        <dbReference type="EMBL" id="GGA70886.1"/>
    </source>
</evidence>
<dbReference type="Proteomes" id="UP000623419">
    <property type="component" value="Unassembled WGS sequence"/>
</dbReference>
<gene>
    <name evidence="2" type="ORF">GCM10011521_06260</name>
</gene>
<evidence type="ECO:0000256" key="1">
    <source>
        <dbReference type="SAM" id="MobiDB-lite"/>
    </source>
</evidence>
<sequence>MATFRKPKDPPAYTAVETPRQLRALASTLRQELVDLVQALGQASIPELAAQLQRPADALYYHVRALERAGLLVTVGSRQRGRHVEKLYSTPEPASRLKLRYRSGKPTATKPLRDLVASMLRGARRDFDRAIADPDCVLDGELRELWAGRAVGWVTPSELRRLNQLLEEAGALLSSARSPARNRMYALQFLLSPSDLPRRPAPPMKRGRKSIQT</sequence>
<dbReference type="InterPro" id="IPR036388">
    <property type="entry name" value="WH-like_DNA-bd_sf"/>
</dbReference>
<reference evidence="3" key="1">
    <citation type="journal article" date="2019" name="Int. J. Syst. Evol. Microbiol.">
        <title>The Global Catalogue of Microorganisms (GCM) 10K type strain sequencing project: providing services to taxonomists for standard genome sequencing and annotation.</title>
        <authorList>
            <consortium name="The Broad Institute Genomics Platform"/>
            <consortium name="The Broad Institute Genome Sequencing Center for Infectious Disease"/>
            <person name="Wu L."/>
            <person name="Ma J."/>
        </authorList>
    </citation>
    <scope>NUCLEOTIDE SEQUENCE [LARGE SCALE GENOMIC DNA]</scope>
    <source>
        <strain evidence="3">CGMCC 1.15905</strain>
    </source>
</reference>
<dbReference type="CDD" id="cd00090">
    <property type="entry name" value="HTH_ARSR"/>
    <property type="match status" value="1"/>
</dbReference>
<dbReference type="SUPFAM" id="SSF46785">
    <property type="entry name" value="Winged helix' DNA-binding domain"/>
    <property type="match status" value="1"/>
</dbReference>
<dbReference type="InterPro" id="IPR011991">
    <property type="entry name" value="ArsR-like_HTH"/>
</dbReference>
<dbReference type="EMBL" id="BMKC01000001">
    <property type="protein sequence ID" value="GGA70886.1"/>
    <property type="molecule type" value="Genomic_DNA"/>
</dbReference>
<feature type="region of interest" description="Disordered" evidence="1">
    <location>
        <begin position="194"/>
        <end position="213"/>
    </location>
</feature>
<accession>A0ABQ1HCR0</accession>
<protein>
    <recommendedName>
        <fullName evidence="4">HTH arsR-type domain-containing protein</fullName>
    </recommendedName>
</protein>
<evidence type="ECO:0008006" key="4">
    <source>
        <dbReference type="Google" id="ProtNLM"/>
    </source>
</evidence>